<dbReference type="PANTHER" id="PTHR43575">
    <property type="entry name" value="PROTEIN ABCI7, CHLOROPLASTIC"/>
    <property type="match status" value="1"/>
</dbReference>
<dbReference type="Proteomes" id="UP001348817">
    <property type="component" value="Chromosome"/>
</dbReference>
<organism evidence="4 5">
    <name type="scientific">Fulvitalea axinellae</name>
    <dbReference type="NCBI Taxonomy" id="1182444"/>
    <lineage>
        <taxon>Bacteria</taxon>
        <taxon>Pseudomonadati</taxon>
        <taxon>Bacteroidota</taxon>
        <taxon>Cytophagia</taxon>
        <taxon>Cytophagales</taxon>
        <taxon>Persicobacteraceae</taxon>
        <taxon>Fulvitalea</taxon>
    </lineage>
</organism>
<dbReference type="InterPro" id="IPR000825">
    <property type="entry name" value="SUF_FeS_clus_asmbl_SufBD_core"/>
</dbReference>
<dbReference type="AlphaFoldDB" id="A0AAU9CMD7"/>
<dbReference type="Pfam" id="PF19295">
    <property type="entry name" value="SufBD_N"/>
    <property type="match status" value="1"/>
</dbReference>
<dbReference type="PANTHER" id="PTHR43575:SF1">
    <property type="entry name" value="PROTEIN ABCI7, CHLOROPLASTIC"/>
    <property type="match status" value="1"/>
</dbReference>
<dbReference type="RefSeq" id="WP_338391786.1">
    <property type="nucleotide sequence ID" value="NZ_AP025314.1"/>
</dbReference>
<evidence type="ECO:0000313" key="5">
    <source>
        <dbReference type="Proteomes" id="UP001348817"/>
    </source>
</evidence>
<dbReference type="GO" id="GO:0016226">
    <property type="term" value="P:iron-sulfur cluster assembly"/>
    <property type="evidence" value="ECO:0007669"/>
    <property type="project" value="InterPro"/>
</dbReference>
<dbReference type="KEGG" id="fax:FUAX_26480"/>
<dbReference type="InterPro" id="IPR055346">
    <property type="entry name" value="Fe-S_cluster_assembly_SufBD"/>
</dbReference>
<gene>
    <name evidence="4" type="primary">sufD</name>
    <name evidence="4" type="ORF">FUAX_26480</name>
</gene>
<evidence type="ECO:0000259" key="2">
    <source>
        <dbReference type="Pfam" id="PF01458"/>
    </source>
</evidence>
<protein>
    <submittedName>
        <fullName evidence="4">Fe-S cluster assembly protein SufD</fullName>
    </submittedName>
</protein>
<sequence>MSQTVDKKSLKDIFLDRYDNVVASATGEGAVADIRKAAAEKLAEMGLPVGKDEEYKYFRITGQLEKRFDHAQTASAKDVAEQDYKRFLIEGLDANVLVFVDGQYSEQHSRIISPEKEIRIRDINKAIAEDADAVAGIMAKGTQHDDAYFLANTALFEGGVIIEVPKSAVVEKPTAIINISDSRGRKAFSFQRNIITVGENAQASFYVENNTVGEAISFQNGATEIFVADNANVKVYNLQNDAQAYQVNNTYIYQGKSSVATNITVSVEGAMVRNNLRFSLDGEHIESNMFGLSLLDGKSVVDHHTVADHTMPNCESNELYKGIFDGKSKGVFNGKIFVRQNAQKTNAFQSNKNILLSDDASVNTKPQLEIWADDVKCSHGCTNGQLEDEQLFYLRARGIGEEKARAMLLYAFAEDVVTKIDNEAIRTHIDKIIEARLIK</sequence>
<comment type="similarity">
    <text evidence="1">Belongs to the iron-sulfur cluster assembly SufBD family.</text>
</comment>
<dbReference type="EMBL" id="AP025314">
    <property type="protein sequence ID" value="BDD10216.1"/>
    <property type="molecule type" value="Genomic_DNA"/>
</dbReference>
<feature type="domain" description="SUF system FeS cluster assembly SufBD N-terminal" evidence="3">
    <location>
        <begin position="29"/>
        <end position="174"/>
    </location>
</feature>
<dbReference type="SUPFAM" id="SSF101960">
    <property type="entry name" value="Stabilizer of iron transporter SufD"/>
    <property type="match status" value="1"/>
</dbReference>
<feature type="domain" description="SUF system FeS cluster assembly SufBD core" evidence="2">
    <location>
        <begin position="185"/>
        <end position="412"/>
    </location>
</feature>
<dbReference type="NCBIfam" id="TIGR01981">
    <property type="entry name" value="sufD"/>
    <property type="match status" value="1"/>
</dbReference>
<reference evidence="4 5" key="1">
    <citation type="submission" date="2021-12" db="EMBL/GenBank/DDBJ databases">
        <title>Genome sequencing of bacteria with rrn-lacking chromosome and rrn-plasmid.</title>
        <authorList>
            <person name="Anda M."/>
            <person name="Iwasaki W."/>
        </authorList>
    </citation>
    <scope>NUCLEOTIDE SEQUENCE [LARGE SCALE GENOMIC DNA]</scope>
    <source>
        <strain evidence="4 5">DSM 100852</strain>
    </source>
</reference>
<name>A0AAU9CMD7_9BACT</name>
<accession>A0AAU9CMD7</accession>
<evidence type="ECO:0000256" key="1">
    <source>
        <dbReference type="ARBA" id="ARBA00043967"/>
    </source>
</evidence>
<evidence type="ECO:0000259" key="3">
    <source>
        <dbReference type="Pfam" id="PF19295"/>
    </source>
</evidence>
<dbReference type="InterPro" id="IPR011542">
    <property type="entry name" value="SUF_FeS_clus_asmbl_SufD"/>
</dbReference>
<dbReference type="InterPro" id="IPR037284">
    <property type="entry name" value="SUF_FeS_clus_asmbl_SufBD_sf"/>
</dbReference>
<dbReference type="Pfam" id="PF01458">
    <property type="entry name" value="SUFBD_core"/>
    <property type="match status" value="1"/>
</dbReference>
<keyword evidence="5" id="KW-1185">Reference proteome</keyword>
<dbReference type="InterPro" id="IPR045595">
    <property type="entry name" value="SufBD_N"/>
</dbReference>
<proteinExistence type="inferred from homology"/>
<evidence type="ECO:0000313" key="4">
    <source>
        <dbReference type="EMBL" id="BDD10216.1"/>
    </source>
</evidence>